<reference evidence="2 3" key="1">
    <citation type="journal article" date="2011" name="J. Genet. Genomics">
        <title>Unraveling the Acidithiobacillus caldus complete genome and its central metabolisms for carbon assimilation.</title>
        <authorList>
            <person name="You X.Y."/>
            <person name="Guo X."/>
            <person name="Zheng H.J."/>
            <person name="Zhang M.J."/>
            <person name="Liu L.J."/>
            <person name="Zhu Y.Q."/>
            <person name="Zhu B."/>
            <person name="Wang S.Y."/>
            <person name="Zhao G.P."/>
            <person name="Poetsch A."/>
            <person name="Jiang C.Y."/>
            <person name="Liu S.J."/>
        </authorList>
    </citation>
    <scope>NUCLEOTIDE SEQUENCE [LARGE SCALE GENOMIC DNA]</scope>
    <source>
        <strain evidence="2 3">SM-1</strain>
        <plasmid evidence="3">Plasmid megaplasmid</plasmid>
    </source>
</reference>
<evidence type="ECO:0000256" key="1">
    <source>
        <dbReference type="SAM" id="MobiDB-lite"/>
    </source>
</evidence>
<feature type="region of interest" description="Disordered" evidence="1">
    <location>
        <begin position="1"/>
        <end position="22"/>
    </location>
</feature>
<proteinExistence type="predicted"/>
<dbReference type="AlphaFoldDB" id="F9ZUA5"/>
<organism evidence="2 3">
    <name type="scientific">Acidithiobacillus caldus (strain SM-1)</name>
    <dbReference type="NCBI Taxonomy" id="990288"/>
    <lineage>
        <taxon>Bacteria</taxon>
        <taxon>Pseudomonadati</taxon>
        <taxon>Pseudomonadota</taxon>
        <taxon>Acidithiobacillia</taxon>
        <taxon>Acidithiobacillales</taxon>
        <taxon>Acidithiobacillaceae</taxon>
        <taxon>Acidithiobacillus</taxon>
    </lineage>
</organism>
<protein>
    <submittedName>
        <fullName evidence="2">Transposase IS4 family protein</fullName>
    </submittedName>
</protein>
<sequence length="66" mass="7632">MELREGTQHSADVQHDRERQVASGQPVAFLIKWNRRGHDLDAWIQPYLAEPQALWDSPRPGKRVSV</sequence>
<name>F9ZUA5_ACICS</name>
<geneLocation type="plasmid" evidence="2 3">
    <name>megaplasmid</name>
</geneLocation>
<dbReference type="HOGENOM" id="CLU_2821237_0_0_6"/>
<dbReference type="KEGG" id="acu:Atc_m193"/>
<evidence type="ECO:0000313" key="3">
    <source>
        <dbReference type="Proteomes" id="UP000006135"/>
    </source>
</evidence>
<keyword evidence="3" id="KW-1185">Reference proteome</keyword>
<dbReference type="EMBL" id="CP002574">
    <property type="protein sequence ID" value="AEK59724.1"/>
    <property type="molecule type" value="Genomic_DNA"/>
</dbReference>
<feature type="compositionally biased region" description="Basic and acidic residues" evidence="1">
    <location>
        <begin position="1"/>
        <end position="20"/>
    </location>
</feature>
<evidence type="ECO:0000313" key="2">
    <source>
        <dbReference type="EMBL" id="AEK59724.1"/>
    </source>
</evidence>
<gene>
    <name evidence="2" type="ordered locus">Atc_m193</name>
</gene>
<keyword evidence="2" id="KW-0614">Plasmid</keyword>
<dbReference type="Proteomes" id="UP000006135">
    <property type="component" value="Plasmid megaplasmid"/>
</dbReference>
<accession>F9ZUA5</accession>